<dbReference type="RefSeq" id="WP_196760590.1">
    <property type="nucleotide sequence ID" value="NZ_AUXZ01000080.1"/>
</dbReference>
<dbReference type="Proteomes" id="UP000076503">
    <property type="component" value="Unassembled WGS sequence"/>
</dbReference>
<reference evidence="2 3" key="1">
    <citation type="submission" date="2013-07" db="EMBL/GenBank/DDBJ databases">
        <title>Comparative Genomic and Metabolomic Analysis of Twelve Strains of Pseudoalteromonas luteoviolacea.</title>
        <authorList>
            <person name="Vynne N.G."/>
            <person name="Mansson M."/>
            <person name="Gram L."/>
        </authorList>
    </citation>
    <scope>NUCLEOTIDE SEQUENCE [LARGE SCALE GENOMIC DNA]</scope>
    <source>
        <strain evidence="2 3">H33</strain>
    </source>
</reference>
<comment type="caution">
    <text evidence="2">The sequence shown here is derived from an EMBL/GenBank/DDBJ whole genome shotgun (WGS) entry which is preliminary data.</text>
</comment>
<dbReference type="CDD" id="cd04301">
    <property type="entry name" value="NAT_SF"/>
    <property type="match status" value="1"/>
</dbReference>
<feature type="domain" description="N-acetyltransferase" evidence="1">
    <location>
        <begin position="5"/>
        <end position="142"/>
    </location>
</feature>
<dbReference type="Pfam" id="PF13508">
    <property type="entry name" value="Acetyltransf_7"/>
    <property type="match status" value="1"/>
</dbReference>
<dbReference type="PROSITE" id="PS51186">
    <property type="entry name" value="GNAT"/>
    <property type="match status" value="1"/>
</dbReference>
<proteinExistence type="predicted"/>
<dbReference type="InterPro" id="IPR016181">
    <property type="entry name" value="Acyl_CoA_acyltransferase"/>
</dbReference>
<evidence type="ECO:0000313" key="2">
    <source>
        <dbReference type="EMBL" id="KZN49784.1"/>
    </source>
</evidence>
<name>A0A162AH03_9GAMM</name>
<sequence length="156" mass="17796">MDINITIRKANDEEIHWVNEQYQRVGFKLSSFETDLVAIALIDGQKVGLGRIQKITDYDAELGGIYVSSDFRGIGIAAKLVTFLVENTAQYRQVYCLPFEHLAAFYEKFGFEPVSDSVAEVPDLVLSKHHWCNEIYDQTTLLFVKHNTDFIKRSAS</sequence>
<dbReference type="InterPro" id="IPR000182">
    <property type="entry name" value="GNAT_dom"/>
</dbReference>
<accession>A0A162AH03</accession>
<dbReference type="Gene3D" id="3.40.630.30">
    <property type="match status" value="1"/>
</dbReference>
<dbReference type="EMBL" id="AUXZ01000080">
    <property type="protein sequence ID" value="KZN49784.1"/>
    <property type="molecule type" value="Genomic_DNA"/>
</dbReference>
<organism evidence="2 3">
    <name type="scientific">Pseudoalteromonas luteoviolacea H33</name>
    <dbReference type="NCBI Taxonomy" id="1365251"/>
    <lineage>
        <taxon>Bacteria</taxon>
        <taxon>Pseudomonadati</taxon>
        <taxon>Pseudomonadota</taxon>
        <taxon>Gammaproteobacteria</taxon>
        <taxon>Alteromonadales</taxon>
        <taxon>Pseudoalteromonadaceae</taxon>
        <taxon>Pseudoalteromonas</taxon>
    </lineage>
</organism>
<dbReference type="AlphaFoldDB" id="A0A162AH03"/>
<dbReference type="GO" id="GO:0016747">
    <property type="term" value="F:acyltransferase activity, transferring groups other than amino-acyl groups"/>
    <property type="evidence" value="ECO:0007669"/>
    <property type="project" value="InterPro"/>
</dbReference>
<dbReference type="SUPFAM" id="SSF55729">
    <property type="entry name" value="Acyl-CoA N-acyltransferases (Nat)"/>
    <property type="match status" value="1"/>
</dbReference>
<protein>
    <recommendedName>
        <fullName evidence="1">N-acetyltransferase domain-containing protein</fullName>
    </recommendedName>
</protein>
<gene>
    <name evidence="2" type="ORF">N476_18500</name>
</gene>
<dbReference type="PATRIC" id="fig|1365251.3.peg.3006"/>
<evidence type="ECO:0000259" key="1">
    <source>
        <dbReference type="PROSITE" id="PS51186"/>
    </source>
</evidence>
<evidence type="ECO:0000313" key="3">
    <source>
        <dbReference type="Proteomes" id="UP000076503"/>
    </source>
</evidence>